<organism evidence="3 4">
    <name type="scientific">Streptomyces albidochromogenes</name>
    <dbReference type="NCBI Taxonomy" id="329524"/>
    <lineage>
        <taxon>Bacteria</taxon>
        <taxon>Bacillati</taxon>
        <taxon>Actinomycetota</taxon>
        <taxon>Actinomycetes</taxon>
        <taxon>Kitasatosporales</taxon>
        <taxon>Streptomycetaceae</taxon>
        <taxon>Streptomyces</taxon>
    </lineage>
</organism>
<sequence>MKYMKAASSIAVSMMAAGAAAAAASPAAATDYQSMSLNGGVQQLTDALNTHQPVDSTVQPLLHTATDTAQAVNEARNGDPSKLLGNAQETAKMTTPMLGGVPLGG</sequence>
<evidence type="ECO:0008006" key="5">
    <source>
        <dbReference type="Google" id="ProtNLM"/>
    </source>
</evidence>
<protein>
    <recommendedName>
        <fullName evidence="5">Secreted protein</fullName>
    </recommendedName>
</protein>
<proteinExistence type="predicted"/>
<accession>A0ABW6FUY1</accession>
<evidence type="ECO:0000313" key="4">
    <source>
        <dbReference type="Proteomes" id="UP001598448"/>
    </source>
</evidence>
<reference evidence="3 4" key="1">
    <citation type="submission" date="2024-09" db="EMBL/GenBank/DDBJ databases">
        <title>The Natural Products Discovery Center: Release of the First 8490 Sequenced Strains for Exploring Actinobacteria Biosynthetic Diversity.</title>
        <authorList>
            <person name="Kalkreuter E."/>
            <person name="Kautsar S.A."/>
            <person name="Yang D."/>
            <person name="Bader C.D."/>
            <person name="Teijaro C.N."/>
            <person name="Fluegel L."/>
            <person name="Davis C.M."/>
            <person name="Simpson J.R."/>
            <person name="Lauterbach L."/>
            <person name="Steele A.D."/>
            <person name="Gui C."/>
            <person name="Meng S."/>
            <person name="Li G."/>
            <person name="Viehrig K."/>
            <person name="Ye F."/>
            <person name="Su P."/>
            <person name="Kiefer A.F."/>
            <person name="Nichols A."/>
            <person name="Cepeda A.J."/>
            <person name="Yan W."/>
            <person name="Fan B."/>
            <person name="Jiang Y."/>
            <person name="Adhikari A."/>
            <person name="Zheng C.-J."/>
            <person name="Schuster L."/>
            <person name="Cowan T.M."/>
            <person name="Smanski M.J."/>
            <person name="Chevrette M.G."/>
            <person name="De Carvalho L.P.S."/>
            <person name="Shen B."/>
        </authorList>
    </citation>
    <scope>NUCLEOTIDE SEQUENCE [LARGE SCALE GENOMIC DNA]</scope>
    <source>
        <strain evidence="3 4">NPDC058348</strain>
    </source>
</reference>
<name>A0ABW6FUY1_9ACTN</name>
<keyword evidence="4" id="KW-1185">Reference proteome</keyword>
<evidence type="ECO:0000256" key="1">
    <source>
        <dbReference type="SAM" id="MobiDB-lite"/>
    </source>
</evidence>
<keyword evidence="2" id="KW-0732">Signal</keyword>
<feature type="signal peptide" evidence="2">
    <location>
        <begin position="1"/>
        <end position="29"/>
    </location>
</feature>
<dbReference type="Proteomes" id="UP001598448">
    <property type="component" value="Unassembled WGS sequence"/>
</dbReference>
<dbReference type="EMBL" id="JBHXIJ010000237">
    <property type="protein sequence ID" value="MFD5102343.1"/>
    <property type="molecule type" value="Genomic_DNA"/>
</dbReference>
<feature type="region of interest" description="Disordered" evidence="1">
    <location>
        <begin position="75"/>
        <end position="105"/>
    </location>
</feature>
<dbReference type="RefSeq" id="WP_138905475.1">
    <property type="nucleotide sequence ID" value="NZ_JBHXIJ010000237.1"/>
</dbReference>
<evidence type="ECO:0000313" key="3">
    <source>
        <dbReference type="EMBL" id="MFD5102343.1"/>
    </source>
</evidence>
<gene>
    <name evidence="3" type="ORF">ACFWJN_25720</name>
</gene>
<comment type="caution">
    <text evidence="3">The sequence shown here is derived from an EMBL/GenBank/DDBJ whole genome shotgun (WGS) entry which is preliminary data.</text>
</comment>
<evidence type="ECO:0000256" key="2">
    <source>
        <dbReference type="SAM" id="SignalP"/>
    </source>
</evidence>
<feature type="chain" id="PRO_5046441198" description="Secreted protein" evidence="2">
    <location>
        <begin position="30"/>
        <end position="105"/>
    </location>
</feature>